<gene>
    <name evidence="5" type="ORF">LIPSTDRAFT_4035</name>
</gene>
<keyword evidence="3" id="KW-1133">Transmembrane helix</keyword>
<evidence type="ECO:0000259" key="4">
    <source>
        <dbReference type="PROSITE" id="PS50850"/>
    </source>
</evidence>
<feature type="transmembrane region" description="Helical" evidence="3">
    <location>
        <begin position="152"/>
        <end position="173"/>
    </location>
</feature>
<evidence type="ECO:0000313" key="6">
    <source>
        <dbReference type="Proteomes" id="UP000094385"/>
    </source>
</evidence>
<dbReference type="InterPro" id="IPR011701">
    <property type="entry name" value="MFS"/>
</dbReference>
<sequence length="491" mass="53474">MSIITRFAEEIGILTLIYASFDVHLLCFQRFIRMFAYGQVTIILALFFEALGITEDKTGLFMTSTLLGDVVISFFLTLVADKIGRRKILAVGAILMCMSGATFTYATNYWILLIAAIVGVISPSGNEIGPFRAVEESTLAHLTDLKDRPDLYAWYSLLGSLGAALGTITSGWLVEKLQEDYSWSVLKSYRVIFVLYSIIAVFKFAASIMLSPLTELEPIPSEPKPDPASAAERGSSSRPYSGQGDSYAMRPLAKANESTDSLTANNEDETQEIYEEMNQFSDTQKKRSKWLFWVDYLPQLTPNSRKVVLQLVLLFSLDSFGSGIATQSWLSYYFADRFAVKEGALGTLLFVTNLISAASSIVASSISKRLGPIITMVATHLPSSAVLAVLGFPSNKSVAMILLIARSCTASMDVAPRQAFLSSIVTKEERTGVMGVVNVVRTLAQSAGPGLMGKFASLKMMPVGFLIAGLCKGAYDLGILVSFLGTQLHNN</sequence>
<feature type="transmembrane region" description="Helical" evidence="3">
    <location>
        <begin position="344"/>
        <end position="367"/>
    </location>
</feature>
<evidence type="ECO:0000313" key="5">
    <source>
        <dbReference type="EMBL" id="ODQ72654.1"/>
    </source>
</evidence>
<feature type="compositionally biased region" description="Polar residues" evidence="2">
    <location>
        <begin position="234"/>
        <end position="244"/>
    </location>
</feature>
<feature type="transmembrane region" description="Helical" evidence="3">
    <location>
        <begin position="307"/>
        <end position="332"/>
    </location>
</feature>
<dbReference type="GO" id="GO:0000329">
    <property type="term" value="C:fungal-type vacuole membrane"/>
    <property type="evidence" value="ECO:0007669"/>
    <property type="project" value="TreeGrafter"/>
</dbReference>
<dbReference type="InterPro" id="IPR020846">
    <property type="entry name" value="MFS_dom"/>
</dbReference>
<dbReference type="EMBL" id="KV454295">
    <property type="protein sequence ID" value="ODQ72654.1"/>
    <property type="molecule type" value="Genomic_DNA"/>
</dbReference>
<evidence type="ECO:0000256" key="1">
    <source>
        <dbReference type="ARBA" id="ARBA00004141"/>
    </source>
</evidence>
<keyword evidence="3" id="KW-0812">Transmembrane</keyword>
<comment type="subcellular location">
    <subcellularLocation>
        <location evidence="1">Membrane</location>
        <topology evidence="1">Multi-pass membrane protein</topology>
    </subcellularLocation>
</comment>
<dbReference type="Pfam" id="PF07690">
    <property type="entry name" value="MFS_1"/>
    <property type="match status" value="1"/>
</dbReference>
<accession>A0A1E3Q591</accession>
<feature type="transmembrane region" description="Helical" evidence="3">
    <location>
        <begin position="59"/>
        <end position="79"/>
    </location>
</feature>
<feature type="domain" description="Major facilitator superfamily (MFS) profile" evidence="4">
    <location>
        <begin position="8"/>
        <end position="491"/>
    </location>
</feature>
<evidence type="ECO:0000256" key="2">
    <source>
        <dbReference type="SAM" id="MobiDB-lite"/>
    </source>
</evidence>
<feature type="transmembrane region" description="Helical" evidence="3">
    <location>
        <begin position="193"/>
        <end position="213"/>
    </location>
</feature>
<feature type="transmembrane region" description="Helical" evidence="3">
    <location>
        <begin position="373"/>
        <end position="392"/>
    </location>
</feature>
<dbReference type="STRING" id="675824.A0A1E3Q591"/>
<feature type="transmembrane region" description="Helical" evidence="3">
    <location>
        <begin position="88"/>
        <end position="121"/>
    </location>
</feature>
<dbReference type="PANTHER" id="PTHR23520:SF5">
    <property type="entry name" value="TRANSPORTER, PUTATIVE (AFU_ORTHOLOGUE AFUA_3G04000)-RELATED"/>
    <property type="match status" value="1"/>
</dbReference>
<proteinExistence type="predicted"/>
<feature type="transmembrane region" description="Helical" evidence="3">
    <location>
        <begin position="34"/>
        <end position="53"/>
    </location>
</feature>
<dbReference type="Gene3D" id="1.20.1250.20">
    <property type="entry name" value="MFS general substrate transporter like domains"/>
    <property type="match status" value="2"/>
</dbReference>
<evidence type="ECO:0000256" key="3">
    <source>
        <dbReference type="SAM" id="Phobius"/>
    </source>
</evidence>
<dbReference type="Proteomes" id="UP000094385">
    <property type="component" value="Unassembled WGS sequence"/>
</dbReference>
<organism evidence="5 6">
    <name type="scientific">Lipomyces starkeyi NRRL Y-11557</name>
    <dbReference type="NCBI Taxonomy" id="675824"/>
    <lineage>
        <taxon>Eukaryota</taxon>
        <taxon>Fungi</taxon>
        <taxon>Dikarya</taxon>
        <taxon>Ascomycota</taxon>
        <taxon>Saccharomycotina</taxon>
        <taxon>Lipomycetes</taxon>
        <taxon>Lipomycetales</taxon>
        <taxon>Lipomycetaceae</taxon>
        <taxon>Lipomyces</taxon>
    </lineage>
</organism>
<feature type="region of interest" description="Disordered" evidence="2">
    <location>
        <begin position="218"/>
        <end position="244"/>
    </location>
</feature>
<dbReference type="InterPro" id="IPR036259">
    <property type="entry name" value="MFS_trans_sf"/>
</dbReference>
<dbReference type="PANTHER" id="PTHR23520">
    <property type="entry name" value="TRANSPORTER, PUTATIVE (AFU_ORTHOLOGUE AFUA_3G04000)-RELATED"/>
    <property type="match status" value="1"/>
</dbReference>
<keyword evidence="3" id="KW-0472">Membrane</keyword>
<feature type="transmembrane region" description="Helical" evidence="3">
    <location>
        <begin position="463"/>
        <end position="485"/>
    </location>
</feature>
<keyword evidence="6" id="KW-1185">Reference proteome</keyword>
<name>A0A1E3Q591_LIPST</name>
<reference evidence="5 6" key="1">
    <citation type="journal article" date="2016" name="Proc. Natl. Acad. Sci. U.S.A.">
        <title>Comparative genomics of biotechnologically important yeasts.</title>
        <authorList>
            <person name="Riley R."/>
            <person name="Haridas S."/>
            <person name="Wolfe K.H."/>
            <person name="Lopes M.R."/>
            <person name="Hittinger C.T."/>
            <person name="Goeker M."/>
            <person name="Salamov A.A."/>
            <person name="Wisecaver J.H."/>
            <person name="Long T.M."/>
            <person name="Calvey C.H."/>
            <person name="Aerts A.L."/>
            <person name="Barry K.W."/>
            <person name="Choi C."/>
            <person name="Clum A."/>
            <person name="Coughlan A.Y."/>
            <person name="Deshpande S."/>
            <person name="Douglass A.P."/>
            <person name="Hanson S.J."/>
            <person name="Klenk H.-P."/>
            <person name="LaButti K.M."/>
            <person name="Lapidus A."/>
            <person name="Lindquist E.A."/>
            <person name="Lipzen A.M."/>
            <person name="Meier-Kolthoff J.P."/>
            <person name="Ohm R.A."/>
            <person name="Otillar R.P."/>
            <person name="Pangilinan J.L."/>
            <person name="Peng Y."/>
            <person name="Rokas A."/>
            <person name="Rosa C.A."/>
            <person name="Scheuner C."/>
            <person name="Sibirny A.A."/>
            <person name="Slot J.C."/>
            <person name="Stielow J.B."/>
            <person name="Sun H."/>
            <person name="Kurtzman C.P."/>
            <person name="Blackwell M."/>
            <person name="Grigoriev I.V."/>
            <person name="Jeffries T.W."/>
        </authorList>
    </citation>
    <scope>NUCLEOTIDE SEQUENCE [LARGE SCALE GENOMIC DNA]</scope>
    <source>
        <strain evidence="5 6">NRRL Y-11557</strain>
    </source>
</reference>
<dbReference type="GO" id="GO:0022857">
    <property type="term" value="F:transmembrane transporter activity"/>
    <property type="evidence" value="ECO:0007669"/>
    <property type="project" value="InterPro"/>
</dbReference>
<dbReference type="PROSITE" id="PS50850">
    <property type="entry name" value="MFS"/>
    <property type="match status" value="1"/>
</dbReference>
<dbReference type="AlphaFoldDB" id="A0A1E3Q591"/>
<dbReference type="SUPFAM" id="SSF103473">
    <property type="entry name" value="MFS general substrate transporter"/>
    <property type="match status" value="1"/>
</dbReference>
<protein>
    <recommendedName>
        <fullName evidence="4">Major facilitator superfamily (MFS) profile domain-containing protein</fullName>
    </recommendedName>
</protein>
<dbReference type="OrthoDB" id="10027823at2759"/>